<gene>
    <name evidence="7" type="ORF">SDC9_150181</name>
</gene>
<dbReference type="InterPro" id="IPR029753">
    <property type="entry name" value="D-isomer_DH_CS"/>
</dbReference>
<proteinExistence type="inferred from homology"/>
<dbReference type="AlphaFoldDB" id="A0A645ENM5"/>
<protein>
    <submittedName>
        <fullName evidence="7">Putative 2-hydroxyacid dehydrogenase</fullName>
        <ecNumber evidence="7">1.1.1.-</ecNumber>
    </submittedName>
</protein>
<evidence type="ECO:0000313" key="7">
    <source>
        <dbReference type="EMBL" id="MPN02960.1"/>
    </source>
</evidence>
<evidence type="ECO:0000256" key="3">
    <source>
        <dbReference type="ARBA" id="ARBA00023002"/>
    </source>
</evidence>
<dbReference type="FunFam" id="3.40.50.720:FF:000203">
    <property type="entry name" value="D-3-phosphoglycerate dehydrogenase (SerA)"/>
    <property type="match status" value="1"/>
</dbReference>
<reference evidence="7" key="1">
    <citation type="submission" date="2019-08" db="EMBL/GenBank/DDBJ databases">
        <authorList>
            <person name="Kucharzyk K."/>
            <person name="Murdoch R.W."/>
            <person name="Higgins S."/>
            <person name="Loffler F."/>
        </authorList>
    </citation>
    <scope>NUCLEOTIDE SEQUENCE</scope>
</reference>
<evidence type="ECO:0000256" key="2">
    <source>
        <dbReference type="ARBA" id="ARBA00022605"/>
    </source>
</evidence>
<name>A0A645ENM5_9ZZZZ</name>
<comment type="caution">
    <text evidence="7">The sequence shown here is derived from an EMBL/GenBank/DDBJ whole genome shotgun (WGS) entry which is preliminary data.</text>
</comment>
<dbReference type="PROSITE" id="PS00671">
    <property type="entry name" value="D_2_HYDROXYACID_DH_3"/>
    <property type="match status" value="1"/>
</dbReference>
<comment type="similarity">
    <text evidence="1">Belongs to the D-isomer specific 2-hydroxyacid dehydrogenase family.</text>
</comment>
<dbReference type="Gene3D" id="3.40.50.720">
    <property type="entry name" value="NAD(P)-binding Rossmann-like Domain"/>
    <property type="match status" value="2"/>
</dbReference>
<dbReference type="Pfam" id="PF02826">
    <property type="entry name" value="2-Hacid_dh_C"/>
    <property type="match status" value="1"/>
</dbReference>
<dbReference type="EC" id="1.1.1.-" evidence="7"/>
<keyword evidence="2" id="KW-0028">Amino-acid biosynthesis</keyword>
<keyword evidence="4" id="KW-0520">NAD</keyword>
<feature type="domain" description="D-isomer specific 2-hydroxyacid dehydrogenase catalytic" evidence="5">
    <location>
        <begin position="2"/>
        <end position="252"/>
    </location>
</feature>
<dbReference type="GO" id="GO:0016616">
    <property type="term" value="F:oxidoreductase activity, acting on the CH-OH group of donors, NAD or NADP as acceptor"/>
    <property type="evidence" value="ECO:0007669"/>
    <property type="project" value="InterPro"/>
</dbReference>
<sequence length="257" mass="28119">MKIIANYGAGFNNIDVAAASARKIPVTNTPLVSTNATADLTWGLILAISRRIVEGDKNTRAGKFTGWAPLYHLGVEVTGKTLGIIGMGNIGKAVARRAKGFEMPIIYYSRTRLSPEEEKELNAEYRELDAVIRDADFLTFHLSYHPSLRHMIGAKELASMKKTAFLINAARGPLVDEQALLEALRNKTIAGAGLDVYEFEPAVTKGLEELDNVVLCPHLGNATIETRDQMADIAARNIVNVLKGERPISCVNPQIYE</sequence>
<accession>A0A645ENM5</accession>
<dbReference type="PANTHER" id="PTHR42789:SF1">
    <property type="entry name" value="D-ISOMER SPECIFIC 2-HYDROXYACID DEHYDROGENASE FAMILY PROTEIN (AFU_ORTHOLOGUE AFUA_6G10090)"/>
    <property type="match status" value="1"/>
</dbReference>
<dbReference type="InterPro" id="IPR036291">
    <property type="entry name" value="NAD(P)-bd_dom_sf"/>
</dbReference>
<dbReference type="EMBL" id="VSSQ01048910">
    <property type="protein sequence ID" value="MPN02960.1"/>
    <property type="molecule type" value="Genomic_DNA"/>
</dbReference>
<keyword evidence="3 7" id="KW-0560">Oxidoreductase</keyword>
<dbReference type="InterPro" id="IPR029752">
    <property type="entry name" value="D-isomer_DH_CS1"/>
</dbReference>
<dbReference type="InterPro" id="IPR006140">
    <property type="entry name" value="D-isomer_DH_NAD-bd"/>
</dbReference>
<evidence type="ECO:0000256" key="1">
    <source>
        <dbReference type="ARBA" id="ARBA00005854"/>
    </source>
</evidence>
<dbReference type="InterPro" id="IPR050857">
    <property type="entry name" value="D-2-hydroxyacid_DH"/>
</dbReference>
<dbReference type="Pfam" id="PF00389">
    <property type="entry name" value="2-Hacid_dh"/>
    <property type="match status" value="1"/>
</dbReference>
<dbReference type="SUPFAM" id="SSF51735">
    <property type="entry name" value="NAD(P)-binding Rossmann-fold domains"/>
    <property type="match status" value="1"/>
</dbReference>
<evidence type="ECO:0000256" key="4">
    <source>
        <dbReference type="ARBA" id="ARBA00023027"/>
    </source>
</evidence>
<dbReference type="GO" id="GO:0008652">
    <property type="term" value="P:amino acid biosynthetic process"/>
    <property type="evidence" value="ECO:0007669"/>
    <property type="project" value="UniProtKB-KW"/>
</dbReference>
<organism evidence="7">
    <name type="scientific">bioreactor metagenome</name>
    <dbReference type="NCBI Taxonomy" id="1076179"/>
    <lineage>
        <taxon>unclassified sequences</taxon>
        <taxon>metagenomes</taxon>
        <taxon>ecological metagenomes</taxon>
    </lineage>
</organism>
<evidence type="ECO:0000259" key="5">
    <source>
        <dbReference type="Pfam" id="PF00389"/>
    </source>
</evidence>
<dbReference type="PROSITE" id="PS00065">
    <property type="entry name" value="D_2_HYDROXYACID_DH_1"/>
    <property type="match status" value="1"/>
</dbReference>
<dbReference type="InterPro" id="IPR006139">
    <property type="entry name" value="D-isomer_2_OHA_DH_cat_dom"/>
</dbReference>
<feature type="domain" description="D-isomer specific 2-hydroxyacid dehydrogenase NAD-binding" evidence="6">
    <location>
        <begin position="43"/>
        <end position="220"/>
    </location>
</feature>
<dbReference type="GO" id="GO:0051287">
    <property type="term" value="F:NAD binding"/>
    <property type="evidence" value="ECO:0007669"/>
    <property type="project" value="InterPro"/>
</dbReference>
<dbReference type="PANTHER" id="PTHR42789">
    <property type="entry name" value="D-ISOMER SPECIFIC 2-HYDROXYACID DEHYDROGENASE FAMILY PROTEIN (AFU_ORTHOLOGUE AFUA_6G10090)"/>
    <property type="match status" value="1"/>
</dbReference>
<evidence type="ECO:0000259" key="6">
    <source>
        <dbReference type="Pfam" id="PF02826"/>
    </source>
</evidence>